<feature type="transmembrane region" description="Helical" evidence="1">
    <location>
        <begin position="59"/>
        <end position="78"/>
    </location>
</feature>
<accession>A0ABS2NI45</accession>
<keyword evidence="1" id="KW-0472">Membrane</keyword>
<comment type="caution">
    <text evidence="2">The sequence shown here is derived from an EMBL/GenBank/DDBJ whole genome shotgun (WGS) entry which is preliminary data.</text>
</comment>
<name>A0ABS2NI45_9BACI</name>
<feature type="transmembrane region" description="Helical" evidence="1">
    <location>
        <begin position="33"/>
        <end position="52"/>
    </location>
</feature>
<dbReference type="EMBL" id="JAFBDZ010000004">
    <property type="protein sequence ID" value="MBM7587529.1"/>
    <property type="molecule type" value="Genomic_DNA"/>
</dbReference>
<dbReference type="RefSeq" id="WP_205174680.1">
    <property type="nucleotide sequence ID" value="NZ_JAFBDZ010000004.1"/>
</dbReference>
<dbReference type="NCBIfam" id="NF041644">
    <property type="entry name" value="CBO0543_fam"/>
    <property type="match status" value="1"/>
</dbReference>
<dbReference type="Proteomes" id="UP001646157">
    <property type="component" value="Unassembled WGS sequence"/>
</dbReference>
<proteinExistence type="predicted"/>
<keyword evidence="1" id="KW-1133">Transmembrane helix</keyword>
<evidence type="ECO:0000313" key="3">
    <source>
        <dbReference type="Proteomes" id="UP001646157"/>
    </source>
</evidence>
<keyword evidence="1" id="KW-0812">Transmembrane</keyword>
<feature type="transmembrane region" description="Helical" evidence="1">
    <location>
        <begin position="122"/>
        <end position="141"/>
    </location>
</feature>
<sequence length="180" mass="21545">MNHQYDQLNKEVMNITDEYIGYWFEHCFLSPKWWLLIVLFIGTWVVFIKLVNREKLPKILFLGLIWIIISSNLDGMGYELGLWGYPVQISPLLSKAYLFDYALVPVTYMLVYFYFPKGKKFLVANVILAAGASFIAEPFFRWLDIYKIYNWKMIYSFFIYIFLSYVIRAIVEKVFRRDDS</sequence>
<dbReference type="InterPro" id="IPR048147">
    <property type="entry name" value="CBO0543-like"/>
</dbReference>
<evidence type="ECO:0000313" key="2">
    <source>
        <dbReference type="EMBL" id="MBM7587529.1"/>
    </source>
</evidence>
<organism evidence="2 3">
    <name type="scientific">Rossellomorea pakistanensis</name>
    <dbReference type="NCBI Taxonomy" id="992288"/>
    <lineage>
        <taxon>Bacteria</taxon>
        <taxon>Bacillati</taxon>
        <taxon>Bacillota</taxon>
        <taxon>Bacilli</taxon>
        <taxon>Bacillales</taxon>
        <taxon>Bacillaceae</taxon>
        <taxon>Rossellomorea</taxon>
    </lineage>
</organism>
<feature type="transmembrane region" description="Helical" evidence="1">
    <location>
        <begin position="153"/>
        <end position="171"/>
    </location>
</feature>
<protein>
    <submittedName>
        <fullName evidence="2">Uncharacterized protein</fullName>
    </submittedName>
</protein>
<keyword evidence="3" id="KW-1185">Reference proteome</keyword>
<gene>
    <name evidence="2" type="ORF">JOC86_004102</name>
</gene>
<feature type="transmembrane region" description="Helical" evidence="1">
    <location>
        <begin position="98"/>
        <end position="115"/>
    </location>
</feature>
<evidence type="ECO:0000256" key="1">
    <source>
        <dbReference type="SAM" id="Phobius"/>
    </source>
</evidence>
<reference evidence="2 3" key="1">
    <citation type="submission" date="2021-01" db="EMBL/GenBank/DDBJ databases">
        <title>Genomic Encyclopedia of Type Strains, Phase IV (KMG-IV): sequencing the most valuable type-strain genomes for metagenomic binning, comparative biology and taxonomic classification.</title>
        <authorList>
            <person name="Goeker M."/>
        </authorList>
    </citation>
    <scope>NUCLEOTIDE SEQUENCE [LARGE SCALE GENOMIC DNA]</scope>
    <source>
        <strain evidence="2 3">DSM 24834</strain>
    </source>
</reference>